<evidence type="ECO:0000256" key="1">
    <source>
        <dbReference type="SAM" id="MobiDB-lite"/>
    </source>
</evidence>
<proteinExistence type="predicted"/>
<dbReference type="EMBL" id="JBBNAE010000011">
    <property type="protein sequence ID" value="KAK9085140.1"/>
    <property type="molecule type" value="Genomic_DNA"/>
</dbReference>
<keyword evidence="3" id="KW-1185">Reference proteome</keyword>
<evidence type="ECO:0000313" key="3">
    <source>
        <dbReference type="Proteomes" id="UP001417504"/>
    </source>
</evidence>
<dbReference type="AlphaFoldDB" id="A0AAP0HJN6"/>
<organism evidence="2 3">
    <name type="scientific">Stephania japonica</name>
    <dbReference type="NCBI Taxonomy" id="461633"/>
    <lineage>
        <taxon>Eukaryota</taxon>
        <taxon>Viridiplantae</taxon>
        <taxon>Streptophyta</taxon>
        <taxon>Embryophyta</taxon>
        <taxon>Tracheophyta</taxon>
        <taxon>Spermatophyta</taxon>
        <taxon>Magnoliopsida</taxon>
        <taxon>Ranunculales</taxon>
        <taxon>Menispermaceae</taxon>
        <taxon>Menispermoideae</taxon>
        <taxon>Cissampelideae</taxon>
        <taxon>Stephania</taxon>
    </lineage>
</organism>
<sequence length="85" mass="8954">MGSGAAEEQRRRHQRGLGGVGFATPPLSLLLHGGRPERRRPPGQPPEIPLRRVEATEGGGDRGRGGELVLPSTAVDGGKMNFPPP</sequence>
<evidence type="ECO:0000313" key="2">
    <source>
        <dbReference type="EMBL" id="KAK9085140.1"/>
    </source>
</evidence>
<comment type="caution">
    <text evidence="2">The sequence shown here is derived from an EMBL/GenBank/DDBJ whole genome shotgun (WGS) entry which is preliminary data.</text>
</comment>
<feature type="region of interest" description="Disordered" evidence="1">
    <location>
        <begin position="1"/>
        <end position="85"/>
    </location>
</feature>
<accession>A0AAP0HJN6</accession>
<dbReference type="Proteomes" id="UP001417504">
    <property type="component" value="Unassembled WGS sequence"/>
</dbReference>
<gene>
    <name evidence="2" type="ORF">Sjap_025551</name>
</gene>
<feature type="compositionally biased region" description="Basic and acidic residues" evidence="1">
    <location>
        <begin position="49"/>
        <end position="65"/>
    </location>
</feature>
<protein>
    <submittedName>
        <fullName evidence="2">Uncharacterized protein</fullName>
    </submittedName>
</protein>
<name>A0AAP0HJN6_9MAGN</name>
<reference evidence="2 3" key="1">
    <citation type="submission" date="2024-01" db="EMBL/GenBank/DDBJ databases">
        <title>Genome assemblies of Stephania.</title>
        <authorList>
            <person name="Yang L."/>
        </authorList>
    </citation>
    <scope>NUCLEOTIDE SEQUENCE [LARGE SCALE GENOMIC DNA]</scope>
    <source>
        <strain evidence="2">QJT</strain>
        <tissue evidence="2">Leaf</tissue>
    </source>
</reference>